<feature type="compositionally biased region" description="Basic and acidic residues" evidence="6">
    <location>
        <begin position="764"/>
        <end position="784"/>
    </location>
</feature>
<dbReference type="InterPro" id="IPR026767">
    <property type="entry name" value="Tmem151"/>
</dbReference>
<evidence type="ECO:0000256" key="6">
    <source>
        <dbReference type="SAM" id="MobiDB-lite"/>
    </source>
</evidence>
<evidence type="ECO:0000256" key="3">
    <source>
        <dbReference type="ARBA" id="ARBA00022692"/>
    </source>
</evidence>
<protein>
    <submittedName>
        <fullName evidence="9 10">Uncharacterized protein LOC117234020 isoform X1</fullName>
    </submittedName>
</protein>
<evidence type="ECO:0000313" key="8">
    <source>
        <dbReference type="Proteomes" id="UP000504631"/>
    </source>
</evidence>
<gene>
    <name evidence="9 10 11 12" type="primary">LOC117234020</name>
</gene>
<dbReference type="KEGG" id="bvk:117234020"/>
<dbReference type="Pfam" id="PF14857">
    <property type="entry name" value="TMEM151"/>
    <property type="match status" value="1"/>
</dbReference>
<dbReference type="RefSeq" id="XP_033350725.1">
    <property type="nucleotide sequence ID" value="XM_033494834.1"/>
</dbReference>
<dbReference type="GeneID" id="117234020"/>
<evidence type="ECO:0000256" key="5">
    <source>
        <dbReference type="ARBA" id="ARBA00023136"/>
    </source>
</evidence>
<comment type="subcellular location">
    <subcellularLocation>
        <location evidence="1">Membrane</location>
        <topology evidence="1">Multi-pass membrane protein</topology>
    </subcellularLocation>
</comment>
<evidence type="ECO:0000256" key="7">
    <source>
        <dbReference type="SAM" id="Phobius"/>
    </source>
</evidence>
<feature type="region of interest" description="Disordered" evidence="6">
    <location>
        <begin position="739"/>
        <end position="796"/>
    </location>
</feature>
<evidence type="ECO:0000256" key="4">
    <source>
        <dbReference type="ARBA" id="ARBA00022989"/>
    </source>
</evidence>
<feature type="compositionally biased region" description="Polar residues" evidence="6">
    <location>
        <begin position="743"/>
        <end position="761"/>
    </location>
</feature>
<evidence type="ECO:0000313" key="12">
    <source>
        <dbReference type="RefSeq" id="XP_033350727.1"/>
    </source>
</evidence>
<accession>A0A6J3KCC0</accession>
<keyword evidence="3 7" id="KW-0812">Transmembrane</keyword>
<dbReference type="PANTHER" id="PTHR31893:SF5">
    <property type="entry name" value="TRANSMEMBRANE PROTEIN 151 HOMOLOG"/>
    <property type="match status" value="1"/>
</dbReference>
<dbReference type="PANTHER" id="PTHR31893">
    <property type="entry name" value="TRANSMEMBRANE PROTEIN 151 HOMOLOG"/>
    <property type="match status" value="1"/>
</dbReference>
<evidence type="ECO:0000313" key="10">
    <source>
        <dbReference type="RefSeq" id="XP_033350725.1"/>
    </source>
</evidence>
<dbReference type="RefSeq" id="XP_033350727.1">
    <property type="nucleotide sequence ID" value="XM_033494836.1"/>
</dbReference>
<evidence type="ECO:0000313" key="11">
    <source>
        <dbReference type="RefSeq" id="XP_033350726.1"/>
    </source>
</evidence>
<dbReference type="RefSeq" id="XP_033350726.1">
    <property type="nucleotide sequence ID" value="XM_033494835.1"/>
</dbReference>
<reference evidence="9 10" key="1">
    <citation type="submission" date="2025-04" db="UniProtKB">
        <authorList>
            <consortium name="RefSeq"/>
        </authorList>
    </citation>
    <scope>IDENTIFICATION</scope>
    <source>
        <tissue evidence="9 10">Muscle</tissue>
    </source>
</reference>
<keyword evidence="8" id="KW-1185">Reference proteome</keyword>
<sequence>MNRENEEQRPVSQTLCGVLQKEPSCKCLVLSVLIYGCLAAVTWCRCANVTKVIINFSRYPIKSTRHVSPCDDSYIYILVAFMGMLYLVYLVECYHSPIRIDLLHAESQDSVLLKILQLKSAQPTIWWKAVSYHYVRRKRQITRYRNGDNYTTTQVYYERINTHAATSFYYYDYCGVKDISKELILNPKVPITKINLSKGFAFSNMRSATEFEEARSRFFAEQELRDDYMEMKEGLDLGYNSNPTMLVAVLGNPWFTNRYVYWCLSALLLSWPLRVIIEYKSQYADYQITKLFGINYDTPSGSEPIHASMSQQTINQPGSYMLAPSYSEALLMDPAPDQRPAESQDASRMEMVPSYSEALLYQRAEQGCAVTQEVNEDSNRRVTSRECTCPCHAVSSTFEMNAQEEGSRQDEEHGQSVDQARQPLIETAIEVHPSNCTLVSETETGKCGSCGKFLVEAQLESLEMSRSECNVENPETSSMTGLQNVRRGPRISMMPRDMSEPNLRSRSELMEVDTRFLRLNGQSLRNILESDQEEEFGIEDRVEEISEDKMSEPERGRNFRLSLCFLDEANSRSTVAVDASRGAIPKRIASRSRVIANPMSNETCGLPDSTTYFCLKSILKQNKRRYTLITARELQNLSDREDDDVIRRLENRSSYHEGCIPNSASKNSAEEKFDLFSRSRESLDAASGRRKKQLLENISTDKNEDGSKRESNRTLIFASPIQEVCPGDPFGGKDVVRTRQEVDSTSPDESPNHTVLSQLGRSLTCDRKSARRRFQESRRQRYSDSSHPSSFSCPLDRQHPYPYAFSASTDAVDATEFDKNVQQTSARVYQHATSFPPYEGSISGHSDKFTDQQATIHRISPMNVPRSSNKAELTRSLTERRTKTIRNNANFRRSFTGRVEDYRTENNKWANLNMETSL</sequence>
<keyword evidence="5 7" id="KW-0472">Membrane</keyword>
<evidence type="ECO:0000256" key="2">
    <source>
        <dbReference type="ARBA" id="ARBA00009583"/>
    </source>
</evidence>
<proteinExistence type="inferred from homology"/>
<dbReference type="RefSeq" id="XP_033350723.1">
    <property type="nucleotide sequence ID" value="XM_033494832.1"/>
</dbReference>
<organism evidence="8 12">
    <name type="scientific">Bombus vosnesenskii</name>
    <dbReference type="NCBI Taxonomy" id="207650"/>
    <lineage>
        <taxon>Eukaryota</taxon>
        <taxon>Metazoa</taxon>
        <taxon>Ecdysozoa</taxon>
        <taxon>Arthropoda</taxon>
        <taxon>Hexapoda</taxon>
        <taxon>Insecta</taxon>
        <taxon>Pterygota</taxon>
        <taxon>Neoptera</taxon>
        <taxon>Endopterygota</taxon>
        <taxon>Hymenoptera</taxon>
        <taxon>Apocrita</taxon>
        <taxon>Aculeata</taxon>
        <taxon>Apoidea</taxon>
        <taxon>Anthophila</taxon>
        <taxon>Apidae</taxon>
        <taxon>Bombus</taxon>
        <taxon>Pyrobombus</taxon>
    </lineage>
</organism>
<evidence type="ECO:0000313" key="9">
    <source>
        <dbReference type="RefSeq" id="XP_033350723.1"/>
    </source>
</evidence>
<comment type="similarity">
    <text evidence="2">Belongs to the TMEM151 family.</text>
</comment>
<dbReference type="Proteomes" id="UP000504631">
    <property type="component" value="Unplaced"/>
</dbReference>
<feature type="transmembrane region" description="Helical" evidence="7">
    <location>
        <begin position="74"/>
        <end position="91"/>
    </location>
</feature>
<name>A0A6J3KCC0_9HYME</name>
<dbReference type="AlphaFoldDB" id="A0A6J3KCC0"/>
<keyword evidence="4 7" id="KW-1133">Transmembrane helix</keyword>
<dbReference type="GO" id="GO:0016020">
    <property type="term" value="C:membrane"/>
    <property type="evidence" value="ECO:0007669"/>
    <property type="project" value="UniProtKB-SubCell"/>
</dbReference>
<evidence type="ECO:0000256" key="1">
    <source>
        <dbReference type="ARBA" id="ARBA00004141"/>
    </source>
</evidence>